<evidence type="ECO:0000259" key="5">
    <source>
        <dbReference type="SMART" id="SM01119"/>
    </source>
</evidence>
<evidence type="ECO:0000256" key="1">
    <source>
        <dbReference type="ARBA" id="ARBA00005323"/>
    </source>
</evidence>
<dbReference type="SUPFAM" id="SSF51419">
    <property type="entry name" value="PLP-binding barrel"/>
    <property type="match status" value="1"/>
</dbReference>
<dbReference type="GO" id="GO:0005763">
    <property type="term" value="C:mitochondrial small ribosomal subunit"/>
    <property type="evidence" value="ECO:0007669"/>
    <property type="project" value="InterPro"/>
</dbReference>
<organism evidence="6 7">
    <name type="scientific">Plakobranchus ocellatus</name>
    <dbReference type="NCBI Taxonomy" id="259542"/>
    <lineage>
        <taxon>Eukaryota</taxon>
        <taxon>Metazoa</taxon>
        <taxon>Spiralia</taxon>
        <taxon>Lophotrochozoa</taxon>
        <taxon>Mollusca</taxon>
        <taxon>Gastropoda</taxon>
        <taxon>Heterobranchia</taxon>
        <taxon>Euthyneura</taxon>
        <taxon>Panpulmonata</taxon>
        <taxon>Sacoglossa</taxon>
        <taxon>Placobranchoidea</taxon>
        <taxon>Plakobranchidae</taxon>
        <taxon>Plakobranchus</taxon>
    </lineage>
</organism>
<sequence length="533" mass="60382">MISLARTRNLIARRLSNSFIVPSAGNLLYFKYTMAKTLGQISELETPCFVVDIDRVKENTQRMLNTCARLKLQLRPHTKTHKTLQGAILQTGGSKRCIVVSTLAEAEFYASHEFDDILLAHPITENKIARCLALMKKLENFHVLVTEPEGLSTLEAHTKDLPPGKKWSVALDVDVGYGRTGFDVDGNDILDAARAVINSPNMVLEAVYCHCGDLYTATSKTERETKQRRNAEHLYALERRLKDLGVTCKFGTGSTPTCSLPIEYNNNLSEFHPGAYIFYDYQQYLLNVCKESNIACRVMTRVIAHKPDHNMILVDCGFTALSHDGISQRLPASDFCLIQGESNLRLIGMTQELGKIVAKEGDLDCNQYPVGTILFLFPYHVMEMMSWTSGYLLEDEQHDKKAVIFEDKQEKDDDADLKLMEEQVMEWNSHVSDLRQKRQDQEVLAEHERIEKVMQKRQEERLQKALEAEKQLAQNKAANFIQPDHLDEAIEVMLDSRSDYNYAVTNSGDIVPGEYPDHPSNKAPARTKMSDVS</sequence>
<dbReference type="GO" id="GO:0008721">
    <property type="term" value="F:D-serine ammonia-lyase activity"/>
    <property type="evidence" value="ECO:0007669"/>
    <property type="project" value="TreeGrafter"/>
</dbReference>
<dbReference type="Pfam" id="PF14943">
    <property type="entry name" value="MRP-S26"/>
    <property type="match status" value="1"/>
</dbReference>
<comment type="caution">
    <text evidence="6">The sequence shown here is derived from an EMBL/GenBank/DDBJ whole genome shotgun (WGS) entry which is preliminary data.</text>
</comment>
<dbReference type="InterPro" id="IPR051466">
    <property type="entry name" value="D-amino_acid_metab_enzyme"/>
</dbReference>
<evidence type="ECO:0000313" key="7">
    <source>
        <dbReference type="Proteomes" id="UP000735302"/>
    </source>
</evidence>
<dbReference type="InterPro" id="IPR001608">
    <property type="entry name" value="Ala_racemase_N"/>
</dbReference>
<protein>
    <submittedName>
        <fullName evidence="6">Proline synthase co-transcribed bacterial protein</fullName>
    </submittedName>
</protein>
<keyword evidence="7" id="KW-1185">Reference proteome</keyword>
<dbReference type="InterPro" id="IPR026140">
    <property type="entry name" value="Ribosomal_mS26"/>
</dbReference>
<proteinExistence type="inferred from homology"/>
<dbReference type="Proteomes" id="UP000735302">
    <property type="component" value="Unassembled WGS sequence"/>
</dbReference>
<dbReference type="InterPro" id="IPR026956">
    <property type="entry name" value="D-ser_dehydrat-like_dom"/>
</dbReference>
<dbReference type="InterPro" id="IPR029066">
    <property type="entry name" value="PLP-binding_barrel"/>
</dbReference>
<dbReference type="Gene3D" id="2.40.37.20">
    <property type="entry name" value="D-serine dehydratase-like domain"/>
    <property type="match status" value="1"/>
</dbReference>
<dbReference type="Pfam" id="PF01168">
    <property type="entry name" value="Ala_racemase_N"/>
    <property type="match status" value="1"/>
</dbReference>
<keyword evidence="2" id="KW-0456">Lyase</keyword>
<keyword evidence="3" id="KW-0175">Coiled coil</keyword>
<dbReference type="PANTHER" id="PTHR28004">
    <property type="entry name" value="ZGC:162816-RELATED"/>
    <property type="match status" value="1"/>
</dbReference>
<feature type="domain" description="D-serine dehydratase-like" evidence="5">
    <location>
        <begin position="295"/>
        <end position="394"/>
    </location>
</feature>
<evidence type="ECO:0000256" key="2">
    <source>
        <dbReference type="ARBA" id="ARBA00023239"/>
    </source>
</evidence>
<dbReference type="GO" id="GO:0036088">
    <property type="term" value="P:D-serine catabolic process"/>
    <property type="evidence" value="ECO:0007669"/>
    <property type="project" value="TreeGrafter"/>
</dbReference>
<dbReference type="InterPro" id="IPR042208">
    <property type="entry name" value="D-ser_dehydrat-like_sf"/>
</dbReference>
<name>A0AAV3YIR8_9GAST</name>
<dbReference type="EMBL" id="BLXT01000981">
    <property type="protein sequence ID" value="GFN82412.1"/>
    <property type="molecule type" value="Genomic_DNA"/>
</dbReference>
<evidence type="ECO:0000256" key="3">
    <source>
        <dbReference type="SAM" id="Coils"/>
    </source>
</evidence>
<feature type="region of interest" description="Disordered" evidence="4">
    <location>
        <begin position="505"/>
        <end position="533"/>
    </location>
</feature>
<feature type="coiled-coil region" evidence="3">
    <location>
        <begin position="417"/>
        <end position="476"/>
    </location>
</feature>
<comment type="similarity">
    <text evidence="1">Belongs to the DSD1 family.</text>
</comment>
<dbReference type="Pfam" id="PF14031">
    <property type="entry name" value="D-ser_dehydrat"/>
    <property type="match status" value="1"/>
</dbReference>
<dbReference type="PANTHER" id="PTHR28004:SF2">
    <property type="entry name" value="D-SERINE DEHYDRATASE"/>
    <property type="match status" value="1"/>
</dbReference>
<dbReference type="SMART" id="SM01119">
    <property type="entry name" value="D-ser_dehydrat"/>
    <property type="match status" value="1"/>
</dbReference>
<reference evidence="6 7" key="1">
    <citation type="journal article" date="2021" name="Elife">
        <title>Chloroplast acquisition without the gene transfer in kleptoplastic sea slugs, Plakobranchus ocellatus.</title>
        <authorList>
            <person name="Maeda T."/>
            <person name="Takahashi S."/>
            <person name="Yoshida T."/>
            <person name="Shimamura S."/>
            <person name="Takaki Y."/>
            <person name="Nagai Y."/>
            <person name="Toyoda A."/>
            <person name="Suzuki Y."/>
            <person name="Arimoto A."/>
            <person name="Ishii H."/>
            <person name="Satoh N."/>
            <person name="Nishiyama T."/>
            <person name="Hasebe M."/>
            <person name="Maruyama T."/>
            <person name="Minagawa J."/>
            <person name="Obokata J."/>
            <person name="Shigenobu S."/>
        </authorList>
    </citation>
    <scope>NUCLEOTIDE SEQUENCE [LARGE SCALE GENOMIC DNA]</scope>
</reference>
<dbReference type="Gene3D" id="3.20.20.10">
    <property type="entry name" value="Alanine racemase"/>
    <property type="match status" value="1"/>
</dbReference>
<gene>
    <name evidence="6" type="ORF">PoB_000891800</name>
</gene>
<evidence type="ECO:0000256" key="4">
    <source>
        <dbReference type="SAM" id="MobiDB-lite"/>
    </source>
</evidence>
<dbReference type="AlphaFoldDB" id="A0AAV3YIR8"/>
<evidence type="ECO:0000313" key="6">
    <source>
        <dbReference type="EMBL" id="GFN82412.1"/>
    </source>
</evidence>
<accession>A0AAV3YIR8</accession>